<accession>A0ABW0QEU6</accession>
<gene>
    <name evidence="4" type="ORF">ACFPP7_21580</name>
</gene>
<proteinExistence type="predicted"/>
<protein>
    <submittedName>
        <fullName evidence="4">Saccharopine dehydrogenase C-terminal domain-containing protein</fullName>
    </submittedName>
</protein>
<dbReference type="RefSeq" id="WP_068832696.1">
    <property type="nucleotide sequence ID" value="NZ_JBHSMX010000065.1"/>
</dbReference>
<sequence>MKKIMVVGAGKIGSTIAAMLGAAGDYEVTVVDASPAALASIKAGPRVQPQTLDVTNPVALRAALKGQFAVLSAAPFHLTTAIAEAAVAEKVHYLDLTEDVASTRRVRELAAGAQSALIPQCGLAPGFVSIVAADLCRRFDSLHSVRMRVGALPQFPSNALNYNLTWSTDGVINEYCEPCEAIVEGVQRQVPPLAEREEFSLDGVTYEAFNTSGGLGTLCETLQGKVTHLNYKTIRYPGHAAIMKALLNDLRLRERRDVLKDILENSLPTTMQDVVIVFVTVSGQRDGRLMQETYAHKVYSHVVGGVLRSAIQITTAAGICTVLDLLAAGRLPTRGFIRQEDIALADFLANRFGSAFAKHPPERAAA</sequence>
<evidence type="ECO:0000259" key="2">
    <source>
        <dbReference type="Pfam" id="PF03435"/>
    </source>
</evidence>
<reference evidence="5" key="1">
    <citation type="journal article" date="2019" name="Int. J. Syst. Evol. Microbiol.">
        <title>The Global Catalogue of Microorganisms (GCM) 10K type strain sequencing project: providing services to taxonomists for standard genome sequencing and annotation.</title>
        <authorList>
            <consortium name="The Broad Institute Genomics Platform"/>
            <consortium name="The Broad Institute Genome Sequencing Center for Infectious Disease"/>
            <person name="Wu L."/>
            <person name="Ma J."/>
        </authorList>
    </citation>
    <scope>NUCLEOTIDE SEQUENCE [LARGE SCALE GENOMIC DNA]</scope>
    <source>
        <strain evidence="5">CGMCC 4.7277</strain>
    </source>
</reference>
<dbReference type="InterPro" id="IPR051168">
    <property type="entry name" value="AASS"/>
</dbReference>
<dbReference type="PANTHER" id="PTHR11133">
    <property type="entry name" value="SACCHAROPINE DEHYDROGENASE"/>
    <property type="match status" value="1"/>
</dbReference>
<evidence type="ECO:0000259" key="3">
    <source>
        <dbReference type="Pfam" id="PF16653"/>
    </source>
</evidence>
<dbReference type="InterPro" id="IPR005097">
    <property type="entry name" value="Sacchrp_dh_NADP-bd"/>
</dbReference>
<evidence type="ECO:0000256" key="1">
    <source>
        <dbReference type="ARBA" id="ARBA00023002"/>
    </source>
</evidence>
<dbReference type="Pfam" id="PF03435">
    <property type="entry name" value="Sacchrp_dh_NADP"/>
    <property type="match status" value="1"/>
</dbReference>
<keyword evidence="5" id="KW-1185">Reference proteome</keyword>
<dbReference type="Proteomes" id="UP001596084">
    <property type="component" value="Unassembled WGS sequence"/>
</dbReference>
<organism evidence="4 5">
    <name type="scientific">Polaromonas jejuensis</name>
    <dbReference type="NCBI Taxonomy" id="457502"/>
    <lineage>
        <taxon>Bacteria</taxon>
        <taxon>Pseudomonadati</taxon>
        <taxon>Pseudomonadota</taxon>
        <taxon>Betaproteobacteria</taxon>
        <taxon>Burkholderiales</taxon>
        <taxon>Comamonadaceae</taxon>
        <taxon>Polaromonas</taxon>
    </lineage>
</organism>
<feature type="domain" description="Saccharopine dehydrogenase-like C-terminal" evidence="3">
    <location>
        <begin position="122"/>
        <end position="343"/>
    </location>
</feature>
<dbReference type="PANTHER" id="PTHR11133:SF22">
    <property type="entry name" value="ALPHA-AMINOADIPIC SEMIALDEHYDE SYNTHASE, MITOCHONDRIAL"/>
    <property type="match status" value="1"/>
</dbReference>
<name>A0ABW0QEU6_9BURK</name>
<dbReference type="EMBL" id="JBHSMX010000065">
    <property type="protein sequence ID" value="MFC5523484.1"/>
    <property type="molecule type" value="Genomic_DNA"/>
</dbReference>
<evidence type="ECO:0000313" key="4">
    <source>
        <dbReference type="EMBL" id="MFC5523484.1"/>
    </source>
</evidence>
<dbReference type="InterPro" id="IPR036291">
    <property type="entry name" value="NAD(P)-bd_dom_sf"/>
</dbReference>
<comment type="caution">
    <text evidence="4">The sequence shown here is derived from an EMBL/GenBank/DDBJ whole genome shotgun (WGS) entry which is preliminary data.</text>
</comment>
<keyword evidence="1" id="KW-0560">Oxidoreductase</keyword>
<dbReference type="Gene3D" id="3.30.360.10">
    <property type="entry name" value="Dihydrodipicolinate Reductase, domain 2"/>
    <property type="match status" value="1"/>
</dbReference>
<evidence type="ECO:0000313" key="5">
    <source>
        <dbReference type="Proteomes" id="UP001596084"/>
    </source>
</evidence>
<dbReference type="Pfam" id="PF16653">
    <property type="entry name" value="Sacchrp_dh_C"/>
    <property type="match status" value="1"/>
</dbReference>
<dbReference type="SUPFAM" id="SSF55347">
    <property type="entry name" value="Glyceraldehyde-3-phosphate dehydrogenase-like, C-terminal domain"/>
    <property type="match status" value="1"/>
</dbReference>
<dbReference type="InterPro" id="IPR032095">
    <property type="entry name" value="Sacchrp_dh-like_C"/>
</dbReference>
<dbReference type="Gene3D" id="3.40.50.720">
    <property type="entry name" value="NAD(P)-binding Rossmann-like Domain"/>
    <property type="match status" value="1"/>
</dbReference>
<feature type="domain" description="Saccharopine dehydrogenase NADP binding" evidence="2">
    <location>
        <begin position="4"/>
        <end position="114"/>
    </location>
</feature>
<dbReference type="SUPFAM" id="SSF51735">
    <property type="entry name" value="NAD(P)-binding Rossmann-fold domains"/>
    <property type="match status" value="1"/>
</dbReference>